<organism evidence="11 12">
    <name type="scientific">Nitrospira japonica</name>
    <dbReference type="NCBI Taxonomy" id="1325564"/>
    <lineage>
        <taxon>Bacteria</taxon>
        <taxon>Pseudomonadati</taxon>
        <taxon>Nitrospirota</taxon>
        <taxon>Nitrospiria</taxon>
        <taxon>Nitrospirales</taxon>
        <taxon>Nitrospiraceae</taxon>
        <taxon>Nitrospira</taxon>
    </lineage>
</organism>
<evidence type="ECO:0000313" key="11">
    <source>
        <dbReference type="EMBL" id="SLM46413.1"/>
    </source>
</evidence>
<dbReference type="RefSeq" id="WP_080885106.1">
    <property type="nucleotide sequence ID" value="NZ_LT828648.1"/>
</dbReference>
<name>A0A1W1I0N0_9BACT</name>
<dbReference type="InterPro" id="IPR051786">
    <property type="entry name" value="ASN_synthetase/amidase"/>
</dbReference>
<evidence type="ECO:0000256" key="3">
    <source>
        <dbReference type="ARBA" id="ARBA00012737"/>
    </source>
</evidence>
<feature type="binding site" evidence="9">
    <location>
        <position position="287"/>
    </location>
    <ligand>
        <name>ATP</name>
        <dbReference type="ChEBI" id="CHEBI:30616"/>
    </ligand>
</feature>
<dbReference type="AlphaFoldDB" id="A0A1W1I0N0"/>
<comment type="catalytic activity">
    <reaction evidence="7">
        <text>L-aspartate + L-glutamine + ATP + H2O = L-asparagine + L-glutamate + AMP + diphosphate + H(+)</text>
        <dbReference type="Rhea" id="RHEA:12228"/>
        <dbReference type="ChEBI" id="CHEBI:15377"/>
        <dbReference type="ChEBI" id="CHEBI:15378"/>
        <dbReference type="ChEBI" id="CHEBI:29985"/>
        <dbReference type="ChEBI" id="CHEBI:29991"/>
        <dbReference type="ChEBI" id="CHEBI:30616"/>
        <dbReference type="ChEBI" id="CHEBI:33019"/>
        <dbReference type="ChEBI" id="CHEBI:58048"/>
        <dbReference type="ChEBI" id="CHEBI:58359"/>
        <dbReference type="ChEBI" id="CHEBI:456215"/>
        <dbReference type="EC" id="6.3.5.4"/>
    </reaction>
</comment>
<dbReference type="InterPro" id="IPR033738">
    <property type="entry name" value="AsnB_N"/>
</dbReference>
<comment type="similarity">
    <text evidence="2">Belongs to the asparagine synthetase family.</text>
</comment>
<dbReference type="PANTHER" id="PTHR43284">
    <property type="entry name" value="ASPARAGINE SYNTHETASE (GLUTAMINE-HYDROLYZING)"/>
    <property type="match status" value="1"/>
</dbReference>
<dbReference type="GO" id="GO:0006529">
    <property type="term" value="P:asparagine biosynthetic process"/>
    <property type="evidence" value="ECO:0007669"/>
    <property type="project" value="UniProtKB-KW"/>
</dbReference>
<keyword evidence="12" id="KW-1185">Reference proteome</keyword>
<reference evidence="11 12" key="1">
    <citation type="submission" date="2017-03" db="EMBL/GenBank/DDBJ databases">
        <authorList>
            <person name="Afonso C.L."/>
            <person name="Miller P.J."/>
            <person name="Scott M.A."/>
            <person name="Spackman E."/>
            <person name="Goraichik I."/>
            <person name="Dimitrov K.M."/>
            <person name="Suarez D.L."/>
            <person name="Swayne D.E."/>
        </authorList>
    </citation>
    <scope>NUCLEOTIDE SEQUENCE [LARGE SCALE GENOMIC DNA]</scope>
    <source>
        <strain evidence="11">Genome sequencing of Nitrospira japonica strain NJ11</strain>
    </source>
</reference>
<evidence type="ECO:0000313" key="12">
    <source>
        <dbReference type="Proteomes" id="UP000192042"/>
    </source>
</evidence>
<evidence type="ECO:0000256" key="8">
    <source>
        <dbReference type="PIRSR" id="PIRSR001589-1"/>
    </source>
</evidence>
<dbReference type="GO" id="GO:0005524">
    <property type="term" value="F:ATP binding"/>
    <property type="evidence" value="ECO:0007669"/>
    <property type="project" value="UniProtKB-KW"/>
</dbReference>
<feature type="active site" description="For GATase activity" evidence="8">
    <location>
        <position position="2"/>
    </location>
</feature>
<sequence>MCGIAGIIGREPLTPETVSCVKRMNEELTHRGPDGEGLFHDGSTALAMRRLSVIDVGGGWQPLYNEDRSLVLVANGEIYNFIELRSSLERRGHRFRSGSDCETILHLYEEHGRRCVDYLRGMFAFALWDRKTGRLLLGRDRMGEKPLYLFEAPEGLVFASELKALLRSGMVPFELDPGSVDLFFHYQYVPDPLTVVRGVRRLPAGHTLEVSHHPWRVEETGYWRMEEAPALAGNPPDVIRNALEDLGGVMTRSDVPVGIALSGGLDSSLVASLAAKYYSGVVHAFSVGYPGRPPHDERTDAKAFADHLGIPFYDIEIHQDAMVESFDKLNYWRDEPIADISGYGYYAVMRCAADHGIKVMLQGQGGDELFWGYPWLRNAVKHSQRKAALRLDGSVGVLHYWDDTFEWPRLTPRAVAWWLRTLANRCGRGWKNYKRDRMSPAEHLVFYDLTPDFQSARTDLPHVYGQDFMDRLEPSSPYSPFTCSQPWPQLDVLMTRLACETYLLGNGITQGDRLSMASSVELRLPLMDHQLVETVIGLRKNCPDSALAPKAWLREAVKGFIPPWVLDRPKRGFEPPRRQWHQAIFAVYGDWLNDGYLVKEGILTPPAAKSLALGPFPAEAGTPLSFKALVLETWCRQMSCLADTGRAVSYERFASATT</sequence>
<dbReference type="Pfam" id="PF13537">
    <property type="entry name" value="GATase_7"/>
    <property type="match status" value="1"/>
</dbReference>
<dbReference type="Gene3D" id="3.40.50.620">
    <property type="entry name" value="HUPs"/>
    <property type="match status" value="2"/>
</dbReference>
<dbReference type="OrthoDB" id="9763290at2"/>
<keyword evidence="5 9" id="KW-0067">ATP-binding</keyword>
<dbReference type="InterPro" id="IPR029055">
    <property type="entry name" value="Ntn_hydrolases_N"/>
</dbReference>
<dbReference type="PIRSF" id="PIRSF001589">
    <property type="entry name" value="Asn_synthetase_glu-h"/>
    <property type="match status" value="1"/>
</dbReference>
<dbReference type="CDD" id="cd01991">
    <property type="entry name" value="Asn_synthase_B_C"/>
    <property type="match status" value="1"/>
</dbReference>
<evidence type="ECO:0000256" key="1">
    <source>
        <dbReference type="ARBA" id="ARBA00005187"/>
    </source>
</evidence>
<evidence type="ECO:0000256" key="4">
    <source>
        <dbReference type="ARBA" id="ARBA00022741"/>
    </source>
</evidence>
<feature type="domain" description="Glutamine amidotransferase type-2" evidence="10">
    <location>
        <begin position="2"/>
        <end position="213"/>
    </location>
</feature>
<dbReference type="InterPro" id="IPR001962">
    <property type="entry name" value="Asn_synthase"/>
</dbReference>
<feature type="binding site" evidence="9">
    <location>
        <position position="100"/>
    </location>
    <ligand>
        <name>L-glutamine</name>
        <dbReference type="ChEBI" id="CHEBI:58359"/>
    </ligand>
</feature>
<protein>
    <recommendedName>
        <fullName evidence="3">asparagine synthase (glutamine-hydrolyzing)</fullName>
        <ecNumber evidence="3">6.3.5.4</ecNumber>
    </recommendedName>
</protein>
<dbReference type="InterPro" id="IPR017932">
    <property type="entry name" value="GATase_2_dom"/>
</dbReference>
<evidence type="ECO:0000256" key="9">
    <source>
        <dbReference type="PIRSR" id="PIRSR001589-2"/>
    </source>
</evidence>
<dbReference type="KEGG" id="nja:NSJP_0241"/>
<evidence type="ECO:0000256" key="5">
    <source>
        <dbReference type="ARBA" id="ARBA00022840"/>
    </source>
</evidence>
<keyword evidence="6 8" id="KW-0315">Glutamine amidotransferase</keyword>
<proteinExistence type="inferred from homology"/>
<accession>A0A1W1I0N0</accession>
<dbReference type="PROSITE" id="PS51278">
    <property type="entry name" value="GATASE_TYPE_2"/>
    <property type="match status" value="1"/>
</dbReference>
<keyword evidence="8" id="KW-0061">Asparagine biosynthesis</keyword>
<dbReference type="Pfam" id="PF00733">
    <property type="entry name" value="Asn_synthase"/>
    <property type="match status" value="1"/>
</dbReference>
<evidence type="ECO:0000256" key="6">
    <source>
        <dbReference type="ARBA" id="ARBA00022962"/>
    </source>
</evidence>
<keyword evidence="11" id="KW-0436">Ligase</keyword>
<dbReference type="Proteomes" id="UP000192042">
    <property type="component" value="Chromosome I"/>
</dbReference>
<evidence type="ECO:0000256" key="7">
    <source>
        <dbReference type="ARBA" id="ARBA00048741"/>
    </source>
</evidence>
<comment type="pathway">
    <text evidence="1">Amino-acid biosynthesis; L-asparagine biosynthesis; L-asparagine from L-aspartate (L-Gln route): step 1/1.</text>
</comment>
<dbReference type="STRING" id="1325564.NSJP_0241"/>
<dbReference type="EMBL" id="LT828648">
    <property type="protein sequence ID" value="SLM46413.1"/>
    <property type="molecule type" value="Genomic_DNA"/>
</dbReference>
<dbReference type="SUPFAM" id="SSF52402">
    <property type="entry name" value="Adenine nucleotide alpha hydrolases-like"/>
    <property type="match status" value="1"/>
</dbReference>
<dbReference type="GO" id="GO:0005829">
    <property type="term" value="C:cytosol"/>
    <property type="evidence" value="ECO:0007669"/>
    <property type="project" value="TreeGrafter"/>
</dbReference>
<evidence type="ECO:0000256" key="2">
    <source>
        <dbReference type="ARBA" id="ARBA00005752"/>
    </source>
</evidence>
<gene>
    <name evidence="11" type="ORF">NSJP_0241</name>
</gene>
<keyword evidence="8" id="KW-0028">Amino-acid biosynthesis</keyword>
<dbReference type="InterPro" id="IPR006426">
    <property type="entry name" value="Asn_synth_AEB"/>
</dbReference>
<evidence type="ECO:0000259" key="10">
    <source>
        <dbReference type="PROSITE" id="PS51278"/>
    </source>
</evidence>
<dbReference type="NCBIfam" id="TIGR01536">
    <property type="entry name" value="asn_synth_AEB"/>
    <property type="match status" value="1"/>
</dbReference>
<dbReference type="Gene3D" id="3.60.20.10">
    <property type="entry name" value="Glutamine Phosphoribosylpyrophosphate, subunit 1, domain 1"/>
    <property type="match status" value="1"/>
</dbReference>
<dbReference type="InterPro" id="IPR014729">
    <property type="entry name" value="Rossmann-like_a/b/a_fold"/>
</dbReference>
<dbReference type="GO" id="GO:0004066">
    <property type="term" value="F:asparagine synthase (glutamine-hydrolyzing) activity"/>
    <property type="evidence" value="ECO:0007669"/>
    <property type="project" value="UniProtKB-EC"/>
</dbReference>
<dbReference type="CDD" id="cd00712">
    <property type="entry name" value="AsnB"/>
    <property type="match status" value="1"/>
</dbReference>
<dbReference type="EC" id="6.3.5.4" evidence="3"/>
<keyword evidence="4 9" id="KW-0547">Nucleotide-binding</keyword>
<dbReference type="SUPFAM" id="SSF56235">
    <property type="entry name" value="N-terminal nucleophile aminohydrolases (Ntn hydrolases)"/>
    <property type="match status" value="1"/>
</dbReference>
<dbReference type="PANTHER" id="PTHR43284:SF1">
    <property type="entry name" value="ASPARAGINE SYNTHETASE"/>
    <property type="match status" value="1"/>
</dbReference>